<reference evidence="1 2" key="1">
    <citation type="submission" date="2016-10" db="EMBL/GenBank/DDBJ databases">
        <authorList>
            <person name="Varghese N."/>
        </authorList>
    </citation>
    <scope>NUCLEOTIDE SEQUENCE [LARGE SCALE GENOMIC DNA]</scope>
</reference>
<dbReference type="InterPro" id="IPR036047">
    <property type="entry name" value="F-box-like_dom_sf"/>
</dbReference>
<name>A0A1Y6LHD2_ZYMTR</name>
<organism evidence="1 2">
    <name type="scientific">Zymoseptoria tritici ST99CH_1A5</name>
    <dbReference type="NCBI Taxonomy" id="1276529"/>
    <lineage>
        <taxon>Eukaryota</taxon>
        <taxon>Fungi</taxon>
        <taxon>Dikarya</taxon>
        <taxon>Ascomycota</taxon>
        <taxon>Pezizomycotina</taxon>
        <taxon>Dothideomycetes</taxon>
        <taxon>Dothideomycetidae</taxon>
        <taxon>Mycosphaerellales</taxon>
        <taxon>Mycosphaerellaceae</taxon>
        <taxon>Zymoseptoria</taxon>
    </lineage>
</organism>
<dbReference type="CDD" id="cd09917">
    <property type="entry name" value="F-box_SF"/>
    <property type="match status" value="1"/>
</dbReference>
<protein>
    <recommendedName>
        <fullName evidence="3">F-box domain-containing protein</fullName>
    </recommendedName>
</protein>
<sequence>MATLTVLPTELVLCIAEHLPFNSVKSMSLTSRQIHQMLVPLLFKCIKVTNREEESDDNWDVLHKYEDRVDKLAFEIHFVSKFSKYRDVLNTCLGLPGLVRVSFFVGNFEHMVFGAEGVHITDTPETEDDVAVKEEERMWRGLLNETFHALAARKGLKALEIRSMLPKACSTFYTSEWRTLIEGLDDLDIELWGGHGGYHASDFGYKGGLGILRSTTTDGYIAFVERTNDFFFAHCKSATRLRVAADANTPIGMAGEKPHVAIPLQPEDLPKLTHFELENCILDPALGRFINAHSQKLKSLGLTNCHTLDGPIDEHEIFEWDSMLQKFHYCRPVLEELSIVNDNYTLTDEEELHPKELGPYVPEDESSGVRELRKRLRDDPSCRLWSFVNIDPKLGEMWQDHWSTMNASDGSTPWMSYHYEALVACVERNRTPLDRKT</sequence>
<dbReference type="Proteomes" id="UP000215453">
    <property type="component" value="Chromosome 2"/>
</dbReference>
<evidence type="ECO:0000313" key="1">
    <source>
        <dbReference type="EMBL" id="SMY21911.1"/>
    </source>
</evidence>
<accession>A0A1Y6LHD2</accession>
<evidence type="ECO:0000313" key="2">
    <source>
        <dbReference type="Proteomes" id="UP000215453"/>
    </source>
</evidence>
<dbReference type="SUPFAM" id="SSF81383">
    <property type="entry name" value="F-box domain"/>
    <property type="match status" value="1"/>
</dbReference>
<proteinExistence type="predicted"/>
<gene>
    <name evidence="1" type="ORF">ZT1A5_G3349</name>
</gene>
<dbReference type="AlphaFoldDB" id="A0A1Y6LHD2"/>
<dbReference type="EMBL" id="LT882677">
    <property type="protein sequence ID" value="SMY21911.1"/>
    <property type="molecule type" value="Genomic_DNA"/>
</dbReference>
<evidence type="ECO:0008006" key="3">
    <source>
        <dbReference type="Google" id="ProtNLM"/>
    </source>
</evidence>